<dbReference type="Pfam" id="PF08618">
    <property type="entry name" value="Opi1"/>
    <property type="match status" value="1"/>
</dbReference>
<keyword evidence="3" id="KW-1185">Reference proteome</keyword>
<evidence type="ECO:0000313" key="3">
    <source>
        <dbReference type="Proteomes" id="UP001473302"/>
    </source>
</evidence>
<dbReference type="PANTHER" id="PTHR38406">
    <property type="entry name" value="TRANSCRIPTIONAL REPRESSOR OPI1"/>
    <property type="match status" value="1"/>
</dbReference>
<comment type="caution">
    <text evidence="2">The sequence shown here is derived from an EMBL/GenBank/DDBJ whole genome shotgun (WGS) entry which is preliminary data.</text>
</comment>
<protein>
    <submittedName>
        <fullName evidence="2">Uncharacterized protein</fullName>
    </submittedName>
</protein>
<proteinExistence type="predicted"/>
<dbReference type="PANTHER" id="PTHR38406:SF1">
    <property type="entry name" value="TRANSCRIPTIONAL REPRESSOR OPI1"/>
    <property type="match status" value="1"/>
</dbReference>
<dbReference type="EMBL" id="BAABUK010000019">
    <property type="protein sequence ID" value="GAA5814123.1"/>
    <property type="molecule type" value="Genomic_DNA"/>
</dbReference>
<feature type="compositionally biased region" description="Basic residues" evidence="1">
    <location>
        <begin position="30"/>
        <end position="40"/>
    </location>
</feature>
<organism evidence="2 3">
    <name type="scientific">Mucor flavus</name>
    <dbReference type="NCBI Taxonomy" id="439312"/>
    <lineage>
        <taxon>Eukaryota</taxon>
        <taxon>Fungi</taxon>
        <taxon>Fungi incertae sedis</taxon>
        <taxon>Mucoromycota</taxon>
        <taxon>Mucoromycotina</taxon>
        <taxon>Mucoromycetes</taxon>
        <taxon>Mucorales</taxon>
        <taxon>Mucorineae</taxon>
        <taxon>Mucoraceae</taxon>
        <taxon>Mucor</taxon>
    </lineage>
</organism>
<dbReference type="Proteomes" id="UP001473302">
    <property type="component" value="Unassembled WGS sequence"/>
</dbReference>
<evidence type="ECO:0000313" key="2">
    <source>
        <dbReference type="EMBL" id="GAA5814123.1"/>
    </source>
</evidence>
<dbReference type="InterPro" id="IPR013927">
    <property type="entry name" value="TF_Opi1_Ccg-8"/>
</dbReference>
<name>A0ABP9Z4T6_9FUNG</name>
<sequence length="286" mass="32050">MENTNSTRQRHNHKSTSRSTSPSRGAPYRAHNHHHHHHQSHQPLLSSRWQQLVVGAGSAAGTTAAVISEESMKCLKYCLSWLQYAIQHIEQQMMTLRNYLVSLASKSTTNNSLTTPNANHRSVLSGIKKDVVETLRKVVEVITRYAGVSLPTQARQTVRGFILNLPGKWATLNDIRSTNTSPACSPMLTPRKLNQTDPKQEEAAIKLLSFGQESVEMLHSVSSVFSDTVDRAELWIDRLKMVPGMGKTNTLENNDNLTLNGESVRLPPIRTLDNSYDHQQKLKLDL</sequence>
<feature type="region of interest" description="Disordered" evidence="1">
    <location>
        <begin position="1"/>
        <end position="45"/>
    </location>
</feature>
<accession>A0ABP9Z4T6</accession>
<reference evidence="2 3" key="1">
    <citation type="submission" date="2024-04" db="EMBL/GenBank/DDBJ databases">
        <title>genome sequences of Mucor flavus KT1a and Helicostylum pulchrum KT1b strains isolated from the surface of a dry-aged beef.</title>
        <authorList>
            <person name="Toyotome T."/>
            <person name="Hosono M."/>
            <person name="Torimaru M."/>
            <person name="Fukuda K."/>
            <person name="Mikami N."/>
        </authorList>
    </citation>
    <scope>NUCLEOTIDE SEQUENCE [LARGE SCALE GENOMIC DNA]</scope>
    <source>
        <strain evidence="2 3">KT1a</strain>
    </source>
</reference>
<gene>
    <name evidence="2" type="ORF">MFLAVUS_007613</name>
</gene>
<evidence type="ECO:0000256" key="1">
    <source>
        <dbReference type="SAM" id="MobiDB-lite"/>
    </source>
</evidence>